<accession>A0A8J2NCM2</accession>
<proteinExistence type="predicted"/>
<dbReference type="AlphaFoldDB" id="A0A8J2NCM2"/>
<reference evidence="1" key="1">
    <citation type="submission" date="2021-05" db="EMBL/GenBank/DDBJ databases">
        <authorList>
            <person name="Khan N."/>
        </authorList>
    </citation>
    <scope>NUCLEOTIDE SEQUENCE</scope>
</reference>
<name>A0A8J2NCM2_FUSEQ</name>
<evidence type="ECO:0000313" key="1">
    <source>
        <dbReference type="EMBL" id="CAG7562641.1"/>
    </source>
</evidence>
<sequence length="214" mass="23801">MGKALQTTCPLILGSVSVDTWDDKAVAMIRSKDCVLGLVSLVEAGIDRNDKQRLCVVWNSLAGSKDLSPCWILEASAEPVEKGDVVCLLQGATLPTIIRMQNDYWNIILVAAAPQESQQVSMSDAKPELSLPSIFTHDFLLVWDWDLCRDESQAGNEYEDLMRHLAPKVPQAGLQTDCEKITRFWNSGVATRDAKRPRGEKNLRKAIKVLEHVL</sequence>
<comment type="caution">
    <text evidence="1">The sequence shown here is derived from an EMBL/GenBank/DDBJ whole genome shotgun (WGS) entry which is preliminary data.</text>
</comment>
<organism evidence="1 2">
    <name type="scientific">Fusarium equiseti</name>
    <name type="common">Fusarium scirpi</name>
    <dbReference type="NCBI Taxonomy" id="61235"/>
    <lineage>
        <taxon>Eukaryota</taxon>
        <taxon>Fungi</taxon>
        <taxon>Dikarya</taxon>
        <taxon>Ascomycota</taxon>
        <taxon>Pezizomycotina</taxon>
        <taxon>Sordariomycetes</taxon>
        <taxon>Hypocreomycetidae</taxon>
        <taxon>Hypocreales</taxon>
        <taxon>Nectriaceae</taxon>
        <taxon>Fusarium</taxon>
        <taxon>Fusarium incarnatum-equiseti species complex</taxon>
    </lineage>
</organism>
<evidence type="ECO:0000313" key="2">
    <source>
        <dbReference type="Proteomes" id="UP000693738"/>
    </source>
</evidence>
<gene>
    <name evidence="1" type="ORF">FEQUK3_LOCUS8452</name>
</gene>
<dbReference type="EMBL" id="CAJSTJ010000151">
    <property type="protein sequence ID" value="CAG7562641.1"/>
    <property type="molecule type" value="Genomic_DNA"/>
</dbReference>
<dbReference type="Proteomes" id="UP000693738">
    <property type="component" value="Unassembled WGS sequence"/>
</dbReference>
<protein>
    <submittedName>
        <fullName evidence="1">Uncharacterized protein</fullName>
    </submittedName>
</protein>